<dbReference type="EMBL" id="HQ288096">
    <property type="protein sequence ID" value="ADY39521.1"/>
    <property type="molecule type" value="mRNA"/>
</dbReference>
<reference evidence="1" key="1">
    <citation type="journal article" date="2011" name="Toxicon">
        <title>The tale of a resting gland: transcriptome of a replete venom gland from the scorpion Hottentotta judaicus.</title>
        <authorList>
            <person name="Morgenstern D."/>
            <person name="Rohde B.H."/>
            <person name="King G.F."/>
            <person name="Tal T."/>
            <person name="Sher D."/>
            <person name="Zlotkin E."/>
        </authorList>
    </citation>
    <scope>NUCLEOTIDE SEQUENCE</scope>
    <source>
        <tissue evidence="1">Telson</tissue>
    </source>
</reference>
<accession>F1CIZ0</accession>
<protein>
    <submittedName>
        <fullName evidence="1">U7-buthitoxin-Hj2a</fullName>
    </submittedName>
</protein>
<feature type="non-terminal residue" evidence="1">
    <location>
        <position position="1"/>
    </location>
</feature>
<organism evidence="1">
    <name type="scientific">Hottentotta judaicus</name>
    <name type="common">Black scorpion</name>
    <name type="synonym">Buthotus judaicus</name>
    <dbReference type="NCBI Taxonomy" id="6863"/>
    <lineage>
        <taxon>Eukaryota</taxon>
        <taxon>Metazoa</taxon>
        <taxon>Ecdysozoa</taxon>
        <taxon>Arthropoda</taxon>
        <taxon>Chelicerata</taxon>
        <taxon>Arachnida</taxon>
        <taxon>Scorpiones</taxon>
        <taxon>Buthida</taxon>
        <taxon>Buthoidea</taxon>
        <taxon>Buthidae</taxon>
        <taxon>Hottentotta</taxon>
    </lineage>
</organism>
<proteinExistence type="evidence at transcript level"/>
<evidence type="ECO:0000313" key="1">
    <source>
        <dbReference type="EMBL" id="ADY39521.1"/>
    </source>
</evidence>
<name>F1CIZ0_HOTJU</name>
<dbReference type="AlphaFoldDB" id="F1CIZ0"/>
<sequence length="45" mass="4820">LFSMAIWSADGTPVRTFCSHSYDCSDWDCAPFGYTCSGGRCACSG</sequence>